<feature type="transmembrane region" description="Helical" evidence="5">
    <location>
        <begin position="283"/>
        <end position="305"/>
    </location>
</feature>
<evidence type="ECO:0000256" key="3">
    <source>
        <dbReference type="ARBA" id="ARBA00023136"/>
    </source>
</evidence>
<dbReference type="AlphaFoldDB" id="A0A4Y7WHF2"/>
<feature type="transmembrane region" description="Helical" evidence="5">
    <location>
        <begin position="379"/>
        <end position="398"/>
    </location>
</feature>
<dbReference type="Proteomes" id="UP000298210">
    <property type="component" value="Unassembled WGS sequence"/>
</dbReference>
<sequence>MILDKKEGGVRLGKMDIQSTIATLSKSADFVVDETYAHQSLRYYYLSSLMRDKHSFHKVIEYIKTNKHIPIKELSGHLPIERVESVHTGEEFITQIMRGALLIGEQDKHDSFLALPLKKHDGREVTITENEYTVAGPKEGFIEDLDVNLNLIRKRIAVPELIVDEMTVGRLSKSRLAMIYLEGIVDDQLLQTVKQRLADMDYDEFVDITQVSQFITDNPNSPFAQLLETERPDRVASSVTEGKVVLVLDGSPLALIGPTNLIEFFSSPDDYYDQWPVGMFIRLLRICAVIFSVIATSFYIAITTFHHELIPDDLLITMVATRIEVPYPPIVEVLILELTIELLREAGARLPERIGQTIGIVGGIVIGTAIVEASLASSVLLIIVALTALASFTTPIYQMGNTIRLLRFPFILLAQIYGFIGIAICLLLCIHHLLTLKSFGHPYLTPVYPLRIKDFKDSFFRLPIWVQGKRPETLRTKKQDRFTRHKKVKAKQDIEE</sequence>
<dbReference type="InterPro" id="IPR050768">
    <property type="entry name" value="UPF0353/GerABKA_families"/>
</dbReference>
<dbReference type="GO" id="GO:0009847">
    <property type="term" value="P:spore germination"/>
    <property type="evidence" value="ECO:0007669"/>
    <property type="project" value="UniProtKB-UniRule"/>
</dbReference>
<proteinExistence type="inferred from homology"/>
<keyword evidence="5" id="KW-0812">Transmembrane</keyword>
<gene>
    <name evidence="6" type="ORF">E2L03_11025</name>
</gene>
<keyword evidence="5" id="KW-1133">Transmembrane helix</keyword>
<name>A0A4Y7WHF2_9BACI</name>
<dbReference type="EMBL" id="SNUX01000003">
    <property type="protein sequence ID" value="TES47692.1"/>
    <property type="molecule type" value="Genomic_DNA"/>
</dbReference>
<evidence type="ECO:0000256" key="4">
    <source>
        <dbReference type="PIRNR" id="PIRNR005690"/>
    </source>
</evidence>
<comment type="subcellular location">
    <subcellularLocation>
        <location evidence="4">Cell membrane</location>
    </subcellularLocation>
    <subcellularLocation>
        <location evidence="1">Membrane</location>
        <topology evidence="1">Multi-pass membrane protein</topology>
    </subcellularLocation>
</comment>
<evidence type="ECO:0000256" key="1">
    <source>
        <dbReference type="ARBA" id="ARBA00004141"/>
    </source>
</evidence>
<dbReference type="InterPro" id="IPR004995">
    <property type="entry name" value="Spore_Ger"/>
</dbReference>
<comment type="caution">
    <text evidence="6">The sequence shown here is derived from an EMBL/GenBank/DDBJ whole genome shotgun (WGS) entry which is preliminary data.</text>
</comment>
<keyword evidence="3 4" id="KW-0472">Membrane</keyword>
<evidence type="ECO:0000256" key="2">
    <source>
        <dbReference type="ARBA" id="ARBA00005278"/>
    </source>
</evidence>
<dbReference type="Pfam" id="PF03323">
    <property type="entry name" value="GerA"/>
    <property type="match status" value="1"/>
</dbReference>
<dbReference type="PIRSF" id="PIRSF005690">
    <property type="entry name" value="GerBA"/>
    <property type="match status" value="1"/>
</dbReference>
<organism evidence="6 7">
    <name type="scientific">Shouchella lehensis</name>
    <dbReference type="NCBI Taxonomy" id="300825"/>
    <lineage>
        <taxon>Bacteria</taxon>
        <taxon>Bacillati</taxon>
        <taxon>Bacillota</taxon>
        <taxon>Bacilli</taxon>
        <taxon>Bacillales</taxon>
        <taxon>Bacillaceae</taxon>
        <taxon>Shouchella</taxon>
    </lineage>
</organism>
<evidence type="ECO:0000256" key="5">
    <source>
        <dbReference type="SAM" id="Phobius"/>
    </source>
</evidence>
<evidence type="ECO:0000313" key="7">
    <source>
        <dbReference type="Proteomes" id="UP000298210"/>
    </source>
</evidence>
<feature type="transmembrane region" description="Helical" evidence="5">
    <location>
        <begin position="355"/>
        <end position="373"/>
    </location>
</feature>
<evidence type="ECO:0000313" key="6">
    <source>
        <dbReference type="EMBL" id="TES47692.1"/>
    </source>
</evidence>
<dbReference type="PANTHER" id="PTHR22550:SF5">
    <property type="entry name" value="LEUCINE ZIPPER PROTEIN 4"/>
    <property type="match status" value="1"/>
</dbReference>
<accession>A0A4Y7WHF2</accession>
<dbReference type="PANTHER" id="PTHR22550">
    <property type="entry name" value="SPORE GERMINATION PROTEIN"/>
    <property type="match status" value="1"/>
</dbReference>
<comment type="similarity">
    <text evidence="2 4">Belongs to the GerABKA family.</text>
</comment>
<dbReference type="GO" id="GO:0005886">
    <property type="term" value="C:plasma membrane"/>
    <property type="evidence" value="ECO:0007669"/>
    <property type="project" value="UniProtKB-SubCell"/>
</dbReference>
<reference evidence="6 7" key="1">
    <citation type="submission" date="2019-03" db="EMBL/GenBank/DDBJ databases">
        <authorList>
            <person name="Liu G."/>
        </authorList>
    </citation>
    <scope>NUCLEOTIDE SEQUENCE [LARGE SCALE GENOMIC DNA]</scope>
    <source>
        <strain evidence="6 7">DSM 19099</strain>
    </source>
</reference>
<feature type="transmembrane region" description="Helical" evidence="5">
    <location>
        <begin position="410"/>
        <end position="434"/>
    </location>
</feature>
<protein>
    <submittedName>
        <fullName evidence="6">Spore germination protein</fullName>
    </submittedName>
</protein>